<evidence type="ECO:0000313" key="4">
    <source>
        <dbReference type="Proteomes" id="UP000765509"/>
    </source>
</evidence>
<evidence type="ECO:0000313" key="3">
    <source>
        <dbReference type="EMBL" id="MBW0468920.1"/>
    </source>
</evidence>
<evidence type="ECO:0000256" key="2">
    <source>
        <dbReference type="SAM" id="Phobius"/>
    </source>
</evidence>
<feature type="transmembrane region" description="Helical" evidence="2">
    <location>
        <begin position="14"/>
        <end position="30"/>
    </location>
</feature>
<dbReference type="Proteomes" id="UP000765509">
    <property type="component" value="Unassembled WGS sequence"/>
</dbReference>
<proteinExistence type="predicted"/>
<evidence type="ECO:0000256" key="1">
    <source>
        <dbReference type="SAM" id="MobiDB-lite"/>
    </source>
</evidence>
<keyword evidence="4" id="KW-1185">Reference proteome</keyword>
<keyword evidence="2" id="KW-0472">Membrane</keyword>
<name>A0A9Q3BPR3_9BASI</name>
<organism evidence="3 4">
    <name type="scientific">Austropuccinia psidii MF-1</name>
    <dbReference type="NCBI Taxonomy" id="1389203"/>
    <lineage>
        <taxon>Eukaryota</taxon>
        <taxon>Fungi</taxon>
        <taxon>Dikarya</taxon>
        <taxon>Basidiomycota</taxon>
        <taxon>Pucciniomycotina</taxon>
        <taxon>Pucciniomycetes</taxon>
        <taxon>Pucciniales</taxon>
        <taxon>Sphaerophragmiaceae</taxon>
        <taxon>Austropuccinia</taxon>
    </lineage>
</organism>
<keyword evidence="2" id="KW-0812">Transmembrane</keyword>
<comment type="caution">
    <text evidence="3">The sequence shown here is derived from an EMBL/GenBank/DDBJ whole genome shotgun (WGS) entry which is preliminary data.</text>
</comment>
<feature type="region of interest" description="Disordered" evidence="1">
    <location>
        <begin position="81"/>
        <end position="141"/>
    </location>
</feature>
<dbReference type="OrthoDB" id="2506837at2759"/>
<accession>A0A9Q3BPR3</accession>
<dbReference type="EMBL" id="AVOT02002019">
    <property type="protein sequence ID" value="MBW0468920.1"/>
    <property type="molecule type" value="Genomic_DNA"/>
</dbReference>
<feature type="compositionally biased region" description="Acidic residues" evidence="1">
    <location>
        <begin position="86"/>
        <end position="102"/>
    </location>
</feature>
<feature type="compositionally biased region" description="Acidic residues" evidence="1">
    <location>
        <begin position="112"/>
        <end position="134"/>
    </location>
</feature>
<protein>
    <submittedName>
        <fullName evidence="3">Uncharacterized protein</fullName>
    </submittedName>
</protein>
<keyword evidence="2" id="KW-1133">Transmembrane helix</keyword>
<gene>
    <name evidence="3" type="ORF">O181_008635</name>
</gene>
<sequence>MHPLQLLDGLQKDYPFIFLIINGSTIVLLLKKTIHGNTMKVAFLPDASQSIRGIQHPDEKMSYKKFSEKYWDELTQKYDLSHEITADEDDNESNSEDEDIESESSSIMDVGSNEENEDESEGEYNSNLDEDEEMANNSQAVGYFCNAGDNFEWEKWQ</sequence>
<dbReference type="AlphaFoldDB" id="A0A9Q3BPR3"/>
<reference evidence="3" key="1">
    <citation type="submission" date="2021-03" db="EMBL/GenBank/DDBJ databases">
        <title>Draft genome sequence of rust myrtle Austropuccinia psidii MF-1, a brazilian biotype.</title>
        <authorList>
            <person name="Quecine M.C."/>
            <person name="Pachon D.M.R."/>
            <person name="Bonatelli M.L."/>
            <person name="Correr F.H."/>
            <person name="Franceschini L.M."/>
            <person name="Leite T.F."/>
            <person name="Margarido G.R.A."/>
            <person name="Almeida C.A."/>
            <person name="Ferrarezi J.A."/>
            <person name="Labate C.A."/>
        </authorList>
    </citation>
    <scope>NUCLEOTIDE SEQUENCE</scope>
    <source>
        <strain evidence="3">MF-1</strain>
    </source>
</reference>